<evidence type="ECO:0000313" key="3">
    <source>
        <dbReference type="Proteomes" id="UP000198694"/>
    </source>
</evidence>
<dbReference type="OrthoDB" id="2968418at2"/>
<reference evidence="2 3" key="1">
    <citation type="submission" date="2016-10" db="EMBL/GenBank/DDBJ databases">
        <authorList>
            <person name="de Groot N.N."/>
        </authorList>
    </citation>
    <scope>NUCLEOTIDE SEQUENCE [LARGE SCALE GENOMIC DNA]</scope>
    <source>
        <strain evidence="2 3">CGMCC 1.6502</strain>
    </source>
</reference>
<organism evidence="2 3">
    <name type="scientific">Sediminibacillus albus</name>
    <dbReference type="NCBI Taxonomy" id="407036"/>
    <lineage>
        <taxon>Bacteria</taxon>
        <taxon>Bacillati</taxon>
        <taxon>Bacillota</taxon>
        <taxon>Bacilli</taxon>
        <taxon>Bacillales</taxon>
        <taxon>Bacillaceae</taxon>
        <taxon>Sediminibacillus</taxon>
    </lineage>
</organism>
<proteinExistence type="predicted"/>
<dbReference type="AlphaFoldDB" id="A0A1G8XAQ8"/>
<name>A0A1G8XAQ8_9BACI</name>
<dbReference type="InterPro" id="IPR014824">
    <property type="entry name" value="Nfu/NifU_N"/>
</dbReference>
<dbReference type="Proteomes" id="UP000198694">
    <property type="component" value="Unassembled WGS sequence"/>
</dbReference>
<dbReference type="EMBL" id="FNFL01000001">
    <property type="protein sequence ID" value="SDJ87573.1"/>
    <property type="molecule type" value="Genomic_DNA"/>
</dbReference>
<evidence type="ECO:0000313" key="2">
    <source>
        <dbReference type="EMBL" id="SDJ87573.1"/>
    </source>
</evidence>
<feature type="domain" description="Scaffold protein Nfu/NifU N-terminal" evidence="1">
    <location>
        <begin position="3"/>
        <end position="86"/>
    </location>
</feature>
<dbReference type="Gene3D" id="3.30.1370.70">
    <property type="entry name" value="Scaffold protein Nfu/NifU, N-terminal domain"/>
    <property type="match status" value="1"/>
</dbReference>
<dbReference type="SMART" id="SM00932">
    <property type="entry name" value="Nfu_N"/>
    <property type="match status" value="1"/>
</dbReference>
<evidence type="ECO:0000259" key="1">
    <source>
        <dbReference type="SMART" id="SM00932"/>
    </source>
</evidence>
<gene>
    <name evidence="2" type="ORF">SAMN05216243_1257</name>
</gene>
<dbReference type="Pfam" id="PF08712">
    <property type="entry name" value="Nfu_N"/>
    <property type="match status" value="1"/>
</dbReference>
<protein>
    <submittedName>
        <fullName evidence="2">Scaffold protein Nfu/NifU N terminal</fullName>
    </submittedName>
</protein>
<dbReference type="RefSeq" id="WP_093212042.1">
    <property type="nucleotide sequence ID" value="NZ_FNFL01000001.1"/>
</dbReference>
<sequence length="87" mass="9818">MSVRVDSTPNPNAMKFTTDSMIFQGNDSVSVMPGQTSEHKVLNDLMELEGVDNVFGFQNFITVNKQVDAEWEQLSPQVEEILNNYGY</sequence>
<dbReference type="InterPro" id="IPR036498">
    <property type="entry name" value="Nfu/NifU_N_sf"/>
</dbReference>
<dbReference type="SUPFAM" id="SSF110836">
    <property type="entry name" value="Hypothetical protein SAV1430"/>
    <property type="match status" value="1"/>
</dbReference>
<keyword evidence="3" id="KW-1185">Reference proteome</keyword>
<dbReference type="STRING" id="407036.SAMN05216243_1257"/>
<accession>A0A1G8XAQ8</accession>